<keyword evidence="3" id="KW-0998">Cell outer membrane</keyword>
<dbReference type="PANTHER" id="PTHR40980:SF4">
    <property type="entry name" value="TONB-DEPENDENT RECEPTOR-LIKE BETA-BARREL DOMAIN-CONTAINING PROTEIN"/>
    <property type="match status" value="1"/>
</dbReference>
<dbReference type="Gene3D" id="2.60.40.1120">
    <property type="entry name" value="Carboxypeptidase-like, regulatory domain"/>
    <property type="match status" value="1"/>
</dbReference>
<gene>
    <name evidence="5" type="ORF">ACFS7Z_16390</name>
</gene>
<name>A0ABW6C0X8_9BACT</name>
<protein>
    <submittedName>
        <fullName evidence="5">TonB-dependent receptor domain-containing protein</fullName>
    </submittedName>
</protein>
<keyword evidence="5" id="KW-0675">Receptor</keyword>
<sequence>MKRLFLSPTFSASRARRILLHLFVFSWNGRNMHWLWLLVITATTGFGQSRISGQVQGEEGSPLPFATVLLLSSKDSSVVSGAITTEAGDYVVEKVGNGSYCIAASMVGYHKVYSAHFVVSETNQSLRLPLLVARIDARQLNEVIVTAQKPLFEQQLDRLVVNVQSSITAAGATALEVLERSPGILVNRQDNTLSLLGKAGVVVMVNGKITRLPAEAVLQMLAGMNAGNIEKIELYTTPPASFDAEGTGGVVNIVLKQNQEYGTNGAYSLTMGYGWYARPGATFNINHRKEKLNLFADGSFLWDHYWFSAYTNRSFLHHGERVRSSTHSDRDTHHMTYNARLGFEYSLGANTSLNGLVAGFNNRAEQFARNKAEIYHAEALSTSIHIKDHEINNWRHLMGNLNLQHAFADKSRLTLDLDYLLYHHRNPHWYENQYQYWPEGTEQLELMNATKRTPIHIWVGKADYNWEVNEKLAMETGVKGTWSTFRNDVLLEKLVDTEWQPQDEFSQDVNMREDIGAAYLNSRYQLDARTKLQAGLRWEYTQTDLTSEAGENILNRRYHNFFPSLFLSRDLNENNSLQLSYSRRITRPTYGNLAPFVTFLDPNSSMFGNSSLRPAISDAVQAVYQWKNSYTVTLQYSHDKDALSWTMVVDPQQNKQYVYTENIKGITTYSLSMNLPVTLTEWWQTQNSLMGNWQQNETNYQGENLQVEGYTGQVNSTHTFTLPRDFSVEASGLYKSPSFMSVLRFRSFGSVNLGLQKKLKNEGGTFRLTVTDLFWTMRMEAVNDVPAMNLYQNIGFLQEPRVLRLTYSRNFGNKQVKAQKERATGSEEERKRAN</sequence>
<keyword evidence="6" id="KW-1185">Reference proteome</keyword>
<evidence type="ECO:0000256" key="3">
    <source>
        <dbReference type="ARBA" id="ARBA00023237"/>
    </source>
</evidence>
<dbReference type="PANTHER" id="PTHR40980">
    <property type="entry name" value="PLUG DOMAIN-CONTAINING PROTEIN"/>
    <property type="match status" value="1"/>
</dbReference>
<comment type="subcellular location">
    <subcellularLocation>
        <location evidence="1">Cell outer membrane</location>
    </subcellularLocation>
</comment>
<dbReference type="Proteomes" id="UP001597641">
    <property type="component" value="Unassembled WGS sequence"/>
</dbReference>
<evidence type="ECO:0000256" key="1">
    <source>
        <dbReference type="ARBA" id="ARBA00004442"/>
    </source>
</evidence>
<dbReference type="Gene3D" id="2.40.170.20">
    <property type="entry name" value="TonB-dependent receptor, beta-barrel domain"/>
    <property type="match status" value="1"/>
</dbReference>
<feature type="domain" description="Outer membrane protein beta-barrel" evidence="4">
    <location>
        <begin position="407"/>
        <end position="806"/>
    </location>
</feature>
<dbReference type="InterPro" id="IPR036942">
    <property type="entry name" value="Beta-barrel_TonB_sf"/>
</dbReference>
<dbReference type="EMBL" id="JBHUOX010000012">
    <property type="protein sequence ID" value="MFD3001953.1"/>
    <property type="molecule type" value="Genomic_DNA"/>
</dbReference>
<comment type="caution">
    <text evidence="5">The sequence shown here is derived from an EMBL/GenBank/DDBJ whole genome shotgun (WGS) entry which is preliminary data.</text>
</comment>
<dbReference type="InterPro" id="IPR008969">
    <property type="entry name" value="CarboxyPept-like_regulatory"/>
</dbReference>
<dbReference type="Pfam" id="PF14905">
    <property type="entry name" value="OMP_b-brl_3"/>
    <property type="match status" value="1"/>
</dbReference>
<dbReference type="InterPro" id="IPR041700">
    <property type="entry name" value="OMP_b-brl_3"/>
</dbReference>
<keyword evidence="2" id="KW-0472">Membrane</keyword>
<evidence type="ECO:0000259" key="4">
    <source>
        <dbReference type="Pfam" id="PF14905"/>
    </source>
</evidence>
<evidence type="ECO:0000256" key="2">
    <source>
        <dbReference type="ARBA" id="ARBA00023136"/>
    </source>
</evidence>
<evidence type="ECO:0000313" key="5">
    <source>
        <dbReference type="EMBL" id="MFD3001953.1"/>
    </source>
</evidence>
<organism evidence="5 6">
    <name type="scientific">Pontibacter toksunensis</name>
    <dbReference type="NCBI Taxonomy" id="1332631"/>
    <lineage>
        <taxon>Bacteria</taxon>
        <taxon>Pseudomonadati</taxon>
        <taxon>Bacteroidota</taxon>
        <taxon>Cytophagia</taxon>
        <taxon>Cytophagales</taxon>
        <taxon>Hymenobacteraceae</taxon>
        <taxon>Pontibacter</taxon>
    </lineage>
</organism>
<dbReference type="InterPro" id="IPR037066">
    <property type="entry name" value="Plug_dom_sf"/>
</dbReference>
<dbReference type="RefSeq" id="WP_377486782.1">
    <property type="nucleotide sequence ID" value="NZ_JBHUOX010000012.1"/>
</dbReference>
<dbReference type="Gene3D" id="2.170.130.10">
    <property type="entry name" value="TonB-dependent receptor, plug domain"/>
    <property type="match status" value="1"/>
</dbReference>
<dbReference type="SUPFAM" id="SSF56935">
    <property type="entry name" value="Porins"/>
    <property type="match status" value="1"/>
</dbReference>
<accession>A0ABW6C0X8</accession>
<dbReference type="SUPFAM" id="SSF49464">
    <property type="entry name" value="Carboxypeptidase regulatory domain-like"/>
    <property type="match status" value="1"/>
</dbReference>
<evidence type="ECO:0000313" key="6">
    <source>
        <dbReference type="Proteomes" id="UP001597641"/>
    </source>
</evidence>
<proteinExistence type="predicted"/>
<dbReference type="Pfam" id="PF13620">
    <property type="entry name" value="CarboxypepD_reg"/>
    <property type="match status" value="1"/>
</dbReference>
<reference evidence="6" key="1">
    <citation type="journal article" date="2019" name="Int. J. Syst. Evol. Microbiol.">
        <title>The Global Catalogue of Microorganisms (GCM) 10K type strain sequencing project: providing services to taxonomists for standard genome sequencing and annotation.</title>
        <authorList>
            <consortium name="The Broad Institute Genomics Platform"/>
            <consortium name="The Broad Institute Genome Sequencing Center for Infectious Disease"/>
            <person name="Wu L."/>
            <person name="Ma J."/>
        </authorList>
    </citation>
    <scope>NUCLEOTIDE SEQUENCE [LARGE SCALE GENOMIC DNA]</scope>
    <source>
        <strain evidence="6">KCTC 23984</strain>
    </source>
</reference>